<sequence>MVRALVYASCAAALLAAGCTAIPVAEPARVNGDALVARNGMTLYTYDRDPVGQSACTGACAQNWPPLLAPSDAQRSGNWMVINRPDGRKQWAYRGKPVYFWSKDNAPGDRTGEGFNGVWRLARP</sequence>
<reference evidence="2 3" key="1">
    <citation type="submission" date="2018-10" db="EMBL/GenBank/DDBJ databases">
        <authorList>
            <person name="Criscuolo A."/>
        </authorList>
    </citation>
    <scope>NUCLEOTIDE SEQUENCE [LARGE SCALE GENOMIC DNA]</scope>
    <source>
        <strain evidence="2">DnA1</strain>
    </source>
</reference>
<dbReference type="EMBL" id="UWPJ01000015">
    <property type="protein sequence ID" value="VCU69660.1"/>
    <property type="molecule type" value="Genomic_DNA"/>
</dbReference>
<keyword evidence="1" id="KW-0732">Signal</keyword>
<dbReference type="Pfam" id="PF03640">
    <property type="entry name" value="Lipoprotein_15"/>
    <property type="match status" value="2"/>
</dbReference>
<dbReference type="PANTHER" id="PTHR39335:SF1">
    <property type="entry name" value="BLL4220 PROTEIN"/>
    <property type="match status" value="1"/>
</dbReference>
<evidence type="ECO:0008006" key="4">
    <source>
        <dbReference type="Google" id="ProtNLM"/>
    </source>
</evidence>
<evidence type="ECO:0000313" key="2">
    <source>
        <dbReference type="EMBL" id="VCU69660.1"/>
    </source>
</evidence>
<accession>A0A3P4B1U1</accession>
<dbReference type="PROSITE" id="PS51257">
    <property type="entry name" value="PROKAR_LIPOPROTEIN"/>
    <property type="match status" value="1"/>
</dbReference>
<protein>
    <recommendedName>
        <fullName evidence="4">Lipoprotein</fullName>
    </recommendedName>
</protein>
<dbReference type="RefSeq" id="WP_124079177.1">
    <property type="nucleotide sequence ID" value="NZ_UWPJ01000015.1"/>
</dbReference>
<dbReference type="InterPro" id="IPR014558">
    <property type="entry name" value="UCP029720"/>
</dbReference>
<feature type="chain" id="PRO_5017992321" description="Lipoprotein" evidence="1">
    <location>
        <begin position="22"/>
        <end position="124"/>
    </location>
</feature>
<dbReference type="OrthoDB" id="9800666at2"/>
<dbReference type="GO" id="GO:0043448">
    <property type="term" value="P:alkane catabolic process"/>
    <property type="evidence" value="ECO:0007669"/>
    <property type="project" value="TreeGrafter"/>
</dbReference>
<dbReference type="InterPro" id="IPR005297">
    <property type="entry name" value="Lipoprotein_repeat"/>
</dbReference>
<name>A0A3P4B1U1_9BURK</name>
<dbReference type="PIRSF" id="PIRSF029720">
    <property type="entry name" value="UCP029720"/>
    <property type="match status" value="1"/>
</dbReference>
<dbReference type="AlphaFoldDB" id="A0A3P4B1U1"/>
<gene>
    <name evidence="2" type="ORF">PIGHUM_01723</name>
</gene>
<evidence type="ECO:0000313" key="3">
    <source>
        <dbReference type="Proteomes" id="UP000277294"/>
    </source>
</evidence>
<feature type="signal peptide" evidence="1">
    <location>
        <begin position="1"/>
        <end position="21"/>
    </location>
</feature>
<keyword evidence="3" id="KW-1185">Reference proteome</keyword>
<evidence type="ECO:0000256" key="1">
    <source>
        <dbReference type="SAM" id="SignalP"/>
    </source>
</evidence>
<proteinExistence type="predicted"/>
<dbReference type="Proteomes" id="UP000277294">
    <property type="component" value="Unassembled WGS sequence"/>
</dbReference>
<organism evidence="2 3">
    <name type="scientific">Pigmentiphaga humi</name>
    <dbReference type="NCBI Taxonomy" id="2478468"/>
    <lineage>
        <taxon>Bacteria</taxon>
        <taxon>Pseudomonadati</taxon>
        <taxon>Pseudomonadota</taxon>
        <taxon>Betaproteobacteria</taxon>
        <taxon>Burkholderiales</taxon>
        <taxon>Alcaligenaceae</taxon>
        <taxon>Pigmentiphaga</taxon>
    </lineage>
</organism>
<dbReference type="PANTHER" id="PTHR39335">
    <property type="entry name" value="BLL4220 PROTEIN"/>
    <property type="match status" value="1"/>
</dbReference>